<dbReference type="CDD" id="cd12148">
    <property type="entry name" value="fungal_TF_MHR"/>
    <property type="match status" value="1"/>
</dbReference>
<feature type="compositionally biased region" description="Low complexity" evidence="1">
    <location>
        <begin position="821"/>
        <end position="844"/>
    </location>
</feature>
<sequence length="935" mass="106317">MPNNSITHNRLETSISSSSNDIEKSNNTSPNITLETTSNTISRPSTTTGNCNLRNGSQKHYRQRASQISGTRKKRKTIIKTCLFCREKKLKCDKRRPLCSSCIARNFTECVYVDANGNPLVQDFHPSSDNLTSTSDGTMFNNSSNISSANSLIGEIHSTTSESSDSIPKYQSSRAENEIIRQNMEAEYNSSDPISEKTNVNPLSEIYYAQVKKSGRIITSGPTSMRCFANKGVQRFIDKHAFFWHVVKKARMKWKNKHNFSMLKELGSIGEDYGTLSKSLITDVCKVLPSYEAMISCIERFFSEFELYPYSSAIDKAKLYTDFYTSFVPDTEVNSTGERQIVNIIVDAKKNYYRSAVIIMILAMTKFFSQIPAPIEKFLILLTGCSMGKIYYIERAQFLLLRIVHRSTYISDGGDSSTLIELCAELCNTCTVIGLNRDIDETFKDMGELIGKAPKLKNLWLWALYVDYQISFEMGKPMFVTLDIFNDFRKGNVLNVEDGDIDEPNNGRFMNLMKRYLRIVRPMLRRILSVNGTPDFEQDEELLLSFIENEFPSIDNYTDEFKIFGVDLCEIRILSSCIAMLICNYCIRFSYLHVHNIHIKVGFTKASFVSFSLSTNLLIRCFEIDKLKFPDMINPSCKEVTPYIALAVNMTASILKRSLISFVVMTHYKLTTMCNPPSFLNRDDTKLKIELNSLRSNINDFSLASAFDAFCEIFDRWAIPKDPNMQQVMCRSYQFVISTTLERIGRKILKKILAHRYKTENIWINKNSKNLAAKFGSSFRNSLPTEEFVRQNYSLNQHLIDTKNSTKSSIIITNTQSMATTDTTTTSSNITTTTPATGNSSTTNYDIQNPTSINPTEGSQMPVDLTYGTTIDSSKDASPVVQNNTNIEDDDTNFKEMYEEFWAVYNDGFQNVFDEADSNEIAEGLEMFEDLALFN</sequence>
<protein>
    <recommendedName>
        <fullName evidence="2">Zn(2)-C6 fungal-type domain-containing protein</fullName>
    </recommendedName>
</protein>
<dbReference type="EMBL" id="HE806322">
    <property type="protein sequence ID" value="CCH62000.1"/>
    <property type="molecule type" value="Genomic_DNA"/>
</dbReference>
<dbReference type="OMA" id="LENLWVW"/>
<dbReference type="GeneID" id="14497132"/>
<dbReference type="OrthoDB" id="4356994at2759"/>
<dbReference type="InterPro" id="IPR036864">
    <property type="entry name" value="Zn2-C6_fun-type_DNA-bd_sf"/>
</dbReference>
<name>I2H6J8_HENB6</name>
<evidence type="ECO:0000313" key="3">
    <source>
        <dbReference type="EMBL" id="CCH62000.1"/>
    </source>
</evidence>
<dbReference type="PANTHER" id="PTHR31405">
    <property type="entry name" value="TRANSCRIPTION FACTOR PDR8-RELATED"/>
    <property type="match status" value="1"/>
</dbReference>
<dbReference type="InterPro" id="IPR052693">
    <property type="entry name" value="Yeast_MDR_Regulatory"/>
</dbReference>
<feature type="domain" description="Zn(2)-C6 fungal-type" evidence="2">
    <location>
        <begin position="81"/>
        <end position="112"/>
    </location>
</feature>
<feature type="region of interest" description="Disordered" evidence="1">
    <location>
        <begin position="821"/>
        <end position="861"/>
    </location>
</feature>
<feature type="compositionally biased region" description="Polar residues" evidence="1">
    <location>
        <begin position="845"/>
        <end position="859"/>
    </location>
</feature>
<gene>
    <name evidence="3" type="primary">TBLA0G00510</name>
    <name evidence="3" type="ORF">TBLA_0G00510</name>
</gene>
<dbReference type="Proteomes" id="UP000002866">
    <property type="component" value="Chromosome 7"/>
</dbReference>
<dbReference type="PROSITE" id="PS00463">
    <property type="entry name" value="ZN2_CY6_FUNGAL_1"/>
    <property type="match status" value="1"/>
</dbReference>
<feature type="compositionally biased region" description="Polar residues" evidence="1">
    <location>
        <begin position="28"/>
        <end position="56"/>
    </location>
</feature>
<dbReference type="GO" id="GO:0008270">
    <property type="term" value="F:zinc ion binding"/>
    <property type="evidence" value="ECO:0007669"/>
    <property type="project" value="InterPro"/>
</dbReference>
<proteinExistence type="predicted"/>
<accession>I2H6J8</accession>
<dbReference type="GO" id="GO:0000981">
    <property type="term" value="F:DNA-binding transcription factor activity, RNA polymerase II-specific"/>
    <property type="evidence" value="ECO:0007669"/>
    <property type="project" value="InterPro"/>
</dbReference>
<dbReference type="KEGG" id="tbl:TBLA_0G00510"/>
<evidence type="ECO:0000256" key="1">
    <source>
        <dbReference type="SAM" id="MobiDB-lite"/>
    </source>
</evidence>
<dbReference type="InParanoid" id="I2H6J8"/>
<dbReference type="HOGENOM" id="CLU_010594_0_0_1"/>
<dbReference type="SUPFAM" id="SSF57701">
    <property type="entry name" value="Zn2/Cys6 DNA-binding domain"/>
    <property type="match status" value="1"/>
</dbReference>
<evidence type="ECO:0000313" key="4">
    <source>
        <dbReference type="Proteomes" id="UP000002866"/>
    </source>
</evidence>
<dbReference type="PANTHER" id="PTHR31405:SF8">
    <property type="entry name" value="TRANSCRIPTION FACTOR PDR8-RELATED"/>
    <property type="match status" value="1"/>
</dbReference>
<dbReference type="eggNOG" id="ENOG502SJDI">
    <property type="taxonomic scope" value="Eukaryota"/>
</dbReference>
<dbReference type="SMART" id="SM00066">
    <property type="entry name" value="GAL4"/>
    <property type="match status" value="1"/>
</dbReference>
<dbReference type="CDD" id="cd00067">
    <property type="entry name" value="GAL4"/>
    <property type="match status" value="1"/>
</dbReference>
<dbReference type="FunCoup" id="I2H6J8">
    <property type="interactions" value="1498"/>
</dbReference>
<evidence type="ECO:0000259" key="2">
    <source>
        <dbReference type="PROSITE" id="PS50048"/>
    </source>
</evidence>
<dbReference type="AlphaFoldDB" id="I2H6J8"/>
<dbReference type="Gene3D" id="4.10.240.10">
    <property type="entry name" value="Zn(2)-C6 fungal-type DNA-binding domain"/>
    <property type="match status" value="1"/>
</dbReference>
<organism evidence="3 4">
    <name type="scientific">Henningerozyma blattae (strain ATCC 34711 / CBS 6284 / DSM 70876 / NBRC 10599 / NRRL Y-10934 / UCD 77-7)</name>
    <name type="common">Yeast</name>
    <name type="synonym">Tetrapisispora blattae</name>
    <dbReference type="NCBI Taxonomy" id="1071380"/>
    <lineage>
        <taxon>Eukaryota</taxon>
        <taxon>Fungi</taxon>
        <taxon>Dikarya</taxon>
        <taxon>Ascomycota</taxon>
        <taxon>Saccharomycotina</taxon>
        <taxon>Saccharomycetes</taxon>
        <taxon>Saccharomycetales</taxon>
        <taxon>Saccharomycetaceae</taxon>
        <taxon>Henningerozyma</taxon>
    </lineage>
</organism>
<feature type="region of interest" description="Disordered" evidence="1">
    <location>
        <begin position="1"/>
        <end position="72"/>
    </location>
</feature>
<dbReference type="RefSeq" id="XP_004181519.1">
    <property type="nucleotide sequence ID" value="XM_004181471.1"/>
</dbReference>
<keyword evidence="4" id="KW-1185">Reference proteome</keyword>
<dbReference type="InterPro" id="IPR001138">
    <property type="entry name" value="Zn2Cys6_DnaBD"/>
</dbReference>
<dbReference type="STRING" id="1071380.I2H6J8"/>
<reference evidence="3 4" key="1">
    <citation type="journal article" date="2011" name="Proc. Natl. Acad. Sci. U.S.A.">
        <title>Evolutionary erosion of yeast sex chromosomes by mating-type switching accidents.</title>
        <authorList>
            <person name="Gordon J.L."/>
            <person name="Armisen D."/>
            <person name="Proux-Wera E."/>
            <person name="Oheigeartaigh S.S."/>
            <person name="Byrne K.P."/>
            <person name="Wolfe K.H."/>
        </authorList>
    </citation>
    <scope>NUCLEOTIDE SEQUENCE [LARGE SCALE GENOMIC DNA]</scope>
    <source>
        <strain evidence="4">ATCC 34711 / CBS 6284 / DSM 70876 / NBRC 10599 / NRRL Y-10934 / UCD 77-7</strain>
    </source>
</reference>
<dbReference type="Pfam" id="PF00172">
    <property type="entry name" value="Zn_clus"/>
    <property type="match status" value="1"/>
</dbReference>
<dbReference type="PROSITE" id="PS50048">
    <property type="entry name" value="ZN2_CY6_FUNGAL_2"/>
    <property type="match status" value="1"/>
</dbReference>